<dbReference type="Gene3D" id="1.20.120.450">
    <property type="entry name" value="dinb family like domain"/>
    <property type="match status" value="1"/>
</dbReference>
<dbReference type="SUPFAM" id="SSF109854">
    <property type="entry name" value="DinB/YfiT-like putative metalloenzymes"/>
    <property type="match status" value="1"/>
</dbReference>
<dbReference type="EMBL" id="CP076022">
    <property type="protein sequence ID" value="QWC09937.1"/>
    <property type="molecule type" value="Genomic_DNA"/>
</dbReference>
<reference evidence="1 2" key="1">
    <citation type="submission" date="2021-05" db="EMBL/GenBank/DDBJ databases">
        <title>Novel species in genus Arthrobacter.</title>
        <authorList>
            <person name="Zhang G."/>
        </authorList>
    </citation>
    <scope>NUCLEOTIDE SEQUENCE [LARGE SCALE GENOMIC DNA]</scope>
    <source>
        <strain evidence="2">zg-ZUI227</strain>
    </source>
</reference>
<protein>
    <submittedName>
        <fullName evidence="1">DinB family protein</fullName>
    </submittedName>
</protein>
<gene>
    <name evidence="1" type="ORF">KKR91_16010</name>
</gene>
<dbReference type="AlphaFoldDB" id="A0A975M4V1"/>
<dbReference type="RefSeq" id="WP_210227347.1">
    <property type="nucleotide sequence ID" value="NZ_CP076022.1"/>
</dbReference>
<evidence type="ECO:0000313" key="1">
    <source>
        <dbReference type="EMBL" id="QWC09937.1"/>
    </source>
</evidence>
<evidence type="ECO:0000313" key="2">
    <source>
        <dbReference type="Proteomes" id="UP000676885"/>
    </source>
</evidence>
<dbReference type="InterPro" id="IPR007061">
    <property type="entry name" value="MST-like"/>
</dbReference>
<keyword evidence="2" id="KW-1185">Reference proteome</keyword>
<proteinExistence type="predicted"/>
<dbReference type="Proteomes" id="UP000676885">
    <property type="component" value="Chromosome"/>
</dbReference>
<organism evidence="1 2">
    <name type="scientific">Arthrobacter jiangjiafuii</name>
    <dbReference type="NCBI Taxonomy" id="2817475"/>
    <lineage>
        <taxon>Bacteria</taxon>
        <taxon>Bacillati</taxon>
        <taxon>Actinomycetota</taxon>
        <taxon>Actinomycetes</taxon>
        <taxon>Micrococcales</taxon>
        <taxon>Micrococcaceae</taxon>
        <taxon>Arthrobacter</taxon>
    </lineage>
</organism>
<name>A0A975M4V1_9MICC</name>
<dbReference type="KEGG" id="ajg:KKR91_16010"/>
<dbReference type="NCBIfam" id="NF047843">
    <property type="entry name" value="MST_Rv0443"/>
    <property type="match status" value="1"/>
</dbReference>
<sequence length="170" mass="18499">MEPSDLFIDAFGRLPQAVRRAVHGLDAGVLNRRPYPQGNSISWLIWHLARGEDAQIAPLAGHEQAWTAEGWFERVGLPLAVEDTGYGHTSEQVAEVRVQSAEVLLDYYQAVHSRTAAFVSGVTGQDLDKVVDTAWDPPVTLGVRLVSILGDGLEHVGQAAYLRGMLLADS</sequence>
<accession>A0A975M4V1</accession>
<dbReference type="Pfam" id="PF04978">
    <property type="entry name" value="MST"/>
    <property type="match status" value="1"/>
</dbReference>
<dbReference type="InterPro" id="IPR034660">
    <property type="entry name" value="DinB/YfiT-like"/>
</dbReference>